<keyword evidence="1" id="KW-1133">Transmembrane helix</keyword>
<proteinExistence type="predicted"/>
<gene>
    <name evidence="2" type="ORF">QVD17_12725</name>
</gene>
<protein>
    <submittedName>
        <fullName evidence="2">Uncharacterized protein</fullName>
    </submittedName>
</protein>
<organism evidence="2 3">
    <name type="scientific">Tagetes erecta</name>
    <name type="common">African marigold</name>
    <dbReference type="NCBI Taxonomy" id="13708"/>
    <lineage>
        <taxon>Eukaryota</taxon>
        <taxon>Viridiplantae</taxon>
        <taxon>Streptophyta</taxon>
        <taxon>Embryophyta</taxon>
        <taxon>Tracheophyta</taxon>
        <taxon>Spermatophyta</taxon>
        <taxon>Magnoliopsida</taxon>
        <taxon>eudicotyledons</taxon>
        <taxon>Gunneridae</taxon>
        <taxon>Pentapetalae</taxon>
        <taxon>asterids</taxon>
        <taxon>campanulids</taxon>
        <taxon>Asterales</taxon>
        <taxon>Asteraceae</taxon>
        <taxon>Asteroideae</taxon>
        <taxon>Heliantheae alliance</taxon>
        <taxon>Tageteae</taxon>
        <taxon>Tagetes</taxon>
    </lineage>
</organism>
<evidence type="ECO:0000313" key="2">
    <source>
        <dbReference type="EMBL" id="KAK1430170.1"/>
    </source>
</evidence>
<comment type="caution">
    <text evidence="2">The sequence shown here is derived from an EMBL/GenBank/DDBJ whole genome shotgun (WGS) entry which is preliminary data.</text>
</comment>
<evidence type="ECO:0000313" key="3">
    <source>
        <dbReference type="Proteomes" id="UP001229421"/>
    </source>
</evidence>
<dbReference type="Proteomes" id="UP001229421">
    <property type="component" value="Unassembled WGS sequence"/>
</dbReference>
<accession>A0AAD8NVR4</accession>
<dbReference type="EMBL" id="JAUHHV010000003">
    <property type="protein sequence ID" value="KAK1430170.1"/>
    <property type="molecule type" value="Genomic_DNA"/>
</dbReference>
<dbReference type="AlphaFoldDB" id="A0AAD8NVR4"/>
<reference evidence="2" key="1">
    <citation type="journal article" date="2023" name="bioRxiv">
        <title>Improved chromosome-level genome assembly for marigold (Tagetes erecta).</title>
        <authorList>
            <person name="Jiang F."/>
            <person name="Yuan L."/>
            <person name="Wang S."/>
            <person name="Wang H."/>
            <person name="Xu D."/>
            <person name="Wang A."/>
            <person name="Fan W."/>
        </authorList>
    </citation>
    <scope>NUCLEOTIDE SEQUENCE</scope>
    <source>
        <strain evidence="2">WSJ</strain>
        <tissue evidence="2">Leaf</tissue>
    </source>
</reference>
<feature type="transmembrane region" description="Helical" evidence="1">
    <location>
        <begin position="35"/>
        <end position="51"/>
    </location>
</feature>
<evidence type="ECO:0000256" key="1">
    <source>
        <dbReference type="SAM" id="Phobius"/>
    </source>
</evidence>
<keyword evidence="1" id="KW-0472">Membrane</keyword>
<sequence length="72" mass="8433">MSISTIASSYDSNTHQFFSPAVICYIQMGLRLNHIIFFICFLQYFCLFFTIQRSKKKRNIICSKNETCTGDF</sequence>
<name>A0AAD8NVR4_TARER</name>
<keyword evidence="3" id="KW-1185">Reference proteome</keyword>
<keyword evidence="1" id="KW-0812">Transmembrane</keyword>